<dbReference type="AlphaFoldDB" id="A0A3P7LQ22"/>
<protein>
    <submittedName>
        <fullName evidence="2">Uncharacterized protein</fullName>
    </submittedName>
</protein>
<proteinExistence type="predicted"/>
<feature type="compositionally biased region" description="Polar residues" evidence="1">
    <location>
        <begin position="150"/>
        <end position="161"/>
    </location>
</feature>
<feature type="compositionally biased region" description="Polar residues" evidence="1">
    <location>
        <begin position="90"/>
        <end position="99"/>
    </location>
</feature>
<feature type="compositionally biased region" description="Low complexity" evidence="1">
    <location>
        <begin position="100"/>
        <end position="119"/>
    </location>
</feature>
<evidence type="ECO:0000256" key="1">
    <source>
        <dbReference type="SAM" id="MobiDB-lite"/>
    </source>
</evidence>
<reference evidence="2 3" key="1">
    <citation type="submission" date="2018-11" db="EMBL/GenBank/DDBJ databases">
        <authorList>
            <consortium name="Pathogen Informatics"/>
        </authorList>
    </citation>
    <scope>NUCLEOTIDE SEQUENCE [LARGE SCALE GENOMIC DNA]</scope>
</reference>
<organism evidence="2 3">
    <name type="scientific">Dibothriocephalus latus</name>
    <name type="common">Fish tapeworm</name>
    <name type="synonym">Diphyllobothrium latum</name>
    <dbReference type="NCBI Taxonomy" id="60516"/>
    <lineage>
        <taxon>Eukaryota</taxon>
        <taxon>Metazoa</taxon>
        <taxon>Spiralia</taxon>
        <taxon>Lophotrochozoa</taxon>
        <taxon>Platyhelminthes</taxon>
        <taxon>Cestoda</taxon>
        <taxon>Eucestoda</taxon>
        <taxon>Diphyllobothriidea</taxon>
        <taxon>Diphyllobothriidae</taxon>
        <taxon>Dibothriocephalus</taxon>
    </lineage>
</organism>
<feature type="compositionally biased region" description="Low complexity" evidence="1">
    <location>
        <begin position="39"/>
        <end position="48"/>
    </location>
</feature>
<keyword evidence="3" id="KW-1185">Reference proteome</keyword>
<accession>A0A3P7LQ22</accession>
<feature type="compositionally biased region" description="Acidic residues" evidence="1">
    <location>
        <begin position="192"/>
        <end position="201"/>
    </location>
</feature>
<feature type="region of interest" description="Disordered" evidence="1">
    <location>
        <begin position="70"/>
        <end position="268"/>
    </location>
</feature>
<dbReference type="OrthoDB" id="78088at2759"/>
<evidence type="ECO:0000313" key="2">
    <source>
        <dbReference type="EMBL" id="VDN13767.1"/>
    </source>
</evidence>
<feature type="compositionally biased region" description="Basic and acidic residues" evidence="1">
    <location>
        <begin position="78"/>
        <end position="87"/>
    </location>
</feature>
<dbReference type="Proteomes" id="UP000281553">
    <property type="component" value="Unassembled WGS sequence"/>
</dbReference>
<feature type="region of interest" description="Disordered" evidence="1">
    <location>
        <begin position="24"/>
        <end position="54"/>
    </location>
</feature>
<feature type="compositionally biased region" description="Low complexity" evidence="1">
    <location>
        <begin position="162"/>
        <end position="174"/>
    </location>
</feature>
<name>A0A3P7LQ22_DIBLA</name>
<feature type="compositionally biased region" description="Low complexity" evidence="1">
    <location>
        <begin position="254"/>
        <end position="267"/>
    </location>
</feature>
<dbReference type="EMBL" id="UYRU01057292">
    <property type="protein sequence ID" value="VDN13767.1"/>
    <property type="molecule type" value="Genomic_DNA"/>
</dbReference>
<gene>
    <name evidence="2" type="ORF">DILT_LOCUS9598</name>
</gene>
<sequence length="322" mass="34666">MFEPPMHYKTFATRNTRNLRFEQLRQSTAPQRSQPSPPTISVTPPSSTNLLSAPLSPRKRVNVVSFVPQGASEVITKSPEKPDHPKLADSCTSDSIDPYSSQTSSPPIISSAVPVCVPSKTKAPCPPQEATMPKPFSTTTALRGKRNGLPLTSRTANANWKSSSSVHSAPASISDQASSRPPQPVCEKDPYEWADGEEEETGEKTPKLTAGDEDSDDDGVKPWFWPATRSTAAVPGKNSNEPAKPVAQKPAVLTSTTTTTSKTSTTSIVSKDGKILVSRNEKSDASDDDEVFALSTVIKLDIPRASSRQTPSFRGSLYLSKR</sequence>
<evidence type="ECO:0000313" key="3">
    <source>
        <dbReference type="Proteomes" id="UP000281553"/>
    </source>
</evidence>